<keyword evidence="2" id="KW-1185">Reference proteome</keyword>
<dbReference type="Proteomes" id="UP000002730">
    <property type="component" value="Chromosome"/>
</dbReference>
<reference evidence="1 2" key="1">
    <citation type="submission" date="2010-08" db="EMBL/GenBank/DDBJ databases">
        <title>Complete sequence of Clostridium cellulovorans 743B.</title>
        <authorList>
            <consortium name="US DOE Joint Genome Institute"/>
            <person name="Lucas S."/>
            <person name="Copeland A."/>
            <person name="Lapidus A."/>
            <person name="Cheng J.-F."/>
            <person name="Bruce D."/>
            <person name="Goodwin L."/>
            <person name="Pitluck S."/>
            <person name="Chertkov O."/>
            <person name="Detter J.C."/>
            <person name="Han C."/>
            <person name="Tapia R."/>
            <person name="Land M."/>
            <person name="Hauser L."/>
            <person name="Chang Y.-J."/>
            <person name="Jeffries C."/>
            <person name="Kyrpides N."/>
            <person name="Ivanova N."/>
            <person name="Mikhailova N."/>
            <person name="Hemme C.L."/>
            <person name="Woyke T."/>
        </authorList>
    </citation>
    <scope>NUCLEOTIDE SEQUENCE [LARGE SCALE GENOMIC DNA]</scope>
    <source>
        <strain evidence="2">ATCC 35296 / DSM 3052 / OCM 3 / 743B</strain>
    </source>
</reference>
<sequence length="644" mass="74786">MYYALHGLNNFEDKTIPPGSVHVSNGYGEIILRDVYDFPALAFTLDKDKIKGVALNDLGKLAIMYGIITVYNVEIHTVEPFYDYIPNPVLSTIPNPSSSPIPGPILNPVPDPVPSPVEDLVFDEKFYADKYPDLKTRFGYDRVKLFKHWKTSGIKEGRTFSCVFDPDYYLKHNSDVAKAVGANNYEGAYQHFITSGYNEGRRSSPIYDGIYYKNCYSDLKTYDFYKLIYHFLTYGIHEGRSACLNFEPIVYAIRYPDLFKNFGNLDYKPYFTHYLISGIREGRSGLYDYNFIPNPIENLIFDEKFYADKYPDLKANLGYNKAKLFMHWKTTGIKEGRTSSYVFDPDYYLKNNSDVAKAVGANNYKGAYEHFITSGYNEGRKSSPIYHGSYYQNCYSDLKTHDFYKLIYHFITYGIHESRNACLNFEPIVYAIRYPDLFKALGNSDYKPYFTHYLISGIREGRSGLYDYNFIPNPIENLIFDEKFYADKYPDLKAKFGYDRARLFMHWKVSGIKEGRTSSYVFDPVYYLKNNSDVSNAVGANNYEGAYQHFITSGYNEGRRSSPIYDGSYYQNYNPELRVYDFYKLIEHFLVHGIHEGRRACSNFGAKVYVARYSDLFKNFGTSDYKPYFTHYLISGIKEGRLSY</sequence>
<dbReference type="KEGG" id="ccb:Clocel_0162"/>
<dbReference type="eggNOG" id="COG2340">
    <property type="taxonomic scope" value="Bacteria"/>
</dbReference>
<gene>
    <name evidence="1" type="ordered locus">Clocel_0162</name>
</gene>
<evidence type="ECO:0000313" key="1">
    <source>
        <dbReference type="EMBL" id="ADL49950.1"/>
    </source>
</evidence>
<dbReference type="HOGENOM" id="CLU_424956_0_0_9"/>
<dbReference type="STRING" id="573061.Clocel_0162"/>
<dbReference type="EMBL" id="CP002160">
    <property type="protein sequence ID" value="ADL49950.1"/>
    <property type="molecule type" value="Genomic_DNA"/>
</dbReference>
<name>D9SNS9_CLOC7</name>
<dbReference type="RefSeq" id="WP_010075293.1">
    <property type="nucleotide sequence ID" value="NC_014393.1"/>
</dbReference>
<accession>D9SNS9</accession>
<dbReference type="AlphaFoldDB" id="D9SNS9"/>
<dbReference type="eggNOG" id="COG5549">
    <property type="taxonomic scope" value="Bacteria"/>
</dbReference>
<organism evidence="1 2">
    <name type="scientific">Clostridium cellulovorans (strain ATCC 35296 / DSM 3052 / OCM 3 / 743B)</name>
    <dbReference type="NCBI Taxonomy" id="573061"/>
    <lineage>
        <taxon>Bacteria</taxon>
        <taxon>Bacillati</taxon>
        <taxon>Bacillota</taxon>
        <taxon>Clostridia</taxon>
        <taxon>Eubacteriales</taxon>
        <taxon>Clostridiaceae</taxon>
        <taxon>Clostridium</taxon>
    </lineage>
</organism>
<proteinExistence type="predicted"/>
<dbReference type="OrthoDB" id="9808890at2"/>
<protein>
    <submittedName>
        <fullName evidence="1">Uncharacterized protein</fullName>
    </submittedName>
</protein>
<evidence type="ECO:0000313" key="2">
    <source>
        <dbReference type="Proteomes" id="UP000002730"/>
    </source>
</evidence>